<accession>A0ACC3A2U1</accession>
<organism evidence="1 2">
    <name type="scientific">Neophaeococcomyces mojaviensis</name>
    <dbReference type="NCBI Taxonomy" id="3383035"/>
    <lineage>
        <taxon>Eukaryota</taxon>
        <taxon>Fungi</taxon>
        <taxon>Dikarya</taxon>
        <taxon>Ascomycota</taxon>
        <taxon>Pezizomycotina</taxon>
        <taxon>Eurotiomycetes</taxon>
        <taxon>Chaetothyriomycetidae</taxon>
        <taxon>Chaetothyriales</taxon>
        <taxon>Chaetothyriales incertae sedis</taxon>
        <taxon>Neophaeococcomyces</taxon>
    </lineage>
</organism>
<proteinExistence type="predicted"/>
<dbReference type="Proteomes" id="UP001172386">
    <property type="component" value="Unassembled WGS sequence"/>
</dbReference>
<dbReference type="EMBL" id="JAPDRQ010000124">
    <property type="protein sequence ID" value="KAJ9654322.1"/>
    <property type="molecule type" value="Genomic_DNA"/>
</dbReference>
<gene>
    <name evidence="1" type="ORF">H2198_006620</name>
</gene>
<reference evidence="1" key="1">
    <citation type="submission" date="2022-10" db="EMBL/GenBank/DDBJ databases">
        <title>Culturing micro-colonial fungi from biological soil crusts in the Mojave desert and describing Neophaeococcomyces mojavensis, and introducing the new genera and species Taxawa tesnikishii.</title>
        <authorList>
            <person name="Kurbessoian T."/>
            <person name="Stajich J.E."/>
        </authorList>
    </citation>
    <scope>NUCLEOTIDE SEQUENCE</scope>
    <source>
        <strain evidence="1">JES_112</strain>
    </source>
</reference>
<sequence>MAFLKDLRRRSRASFRTSDSSKESNNSVPSQKSSSTLSSAYGGSTPPSSNPASSSSTNLPALKTNGLSGAPPIPPRPAVVPSSNRNSMVGSTNIQMSAIANMQFQAMSPSGSSSTMRMNQPTSPYAPKITSIVDGSIVHSKIIVISGEINEPQARPMDGNLAVHHDKDGQAFPSTNWPVSDSYFKSLVYLSPGWNKLRFDFTSPKLSSSNYGSPSIHSSYIMLNYLPLNSAPPLQLVILAGKDSPCTFDATPSRTQNEGNDLSVAIRKFRMAAHLWQAFTAEQMYRQKFGRRCFRFEEEWQTGTLSLADWASGIQKNETRIHLVRCEQTVAELRDTNLAQQNENAKQKGDFIASDAIRKHFNIRPGQKHYVACLLLDAHWDKKAGTITAHAALGGGSDDLRLAIFGSHALQSYPSCMEEVVPAFTDCTKTDINYVANDCNESGSSWEAANIGIGAHLHEVGHLLGSPHQETGVMLRDYVRLNRTFCIREPYSTRTKSPGMRVCKIEDECGWHRLDTLRYRYHPCFRLPGDEPIGNSDDSIQYYAIDNGRLIALANSGIAFIEIRTDGADLCHHWFEYINPDPRNGTLPRQVTLSEAEVRAKLPEDKKKSKISLQIWSGSSCNVEIQDLGDTLSQKNITMLPPVKLAPKSDEGMMMSMVGKSFGDKRQGFKSRKLGTSQMEGTKPQEIILQSCIYQSKLLTSLRIWAGGALDGIEFCYEDGSSQIFGKQGGSSSEFLLDTRRGETVLGFAVRAGAWVDGIEILTSIGRRSGMYGNANGGSLHTLMAPRGYQLAGLSGSCGPWIDGLQLIITR</sequence>
<evidence type="ECO:0000313" key="1">
    <source>
        <dbReference type="EMBL" id="KAJ9654322.1"/>
    </source>
</evidence>
<evidence type="ECO:0000313" key="2">
    <source>
        <dbReference type="Proteomes" id="UP001172386"/>
    </source>
</evidence>
<comment type="caution">
    <text evidence="1">The sequence shown here is derived from an EMBL/GenBank/DDBJ whole genome shotgun (WGS) entry which is preliminary data.</text>
</comment>
<protein>
    <submittedName>
        <fullName evidence="1">Uncharacterized protein</fullName>
    </submittedName>
</protein>
<keyword evidence="2" id="KW-1185">Reference proteome</keyword>
<name>A0ACC3A2U1_9EURO</name>